<evidence type="ECO:0000313" key="4">
    <source>
        <dbReference type="Proteomes" id="UP001589698"/>
    </source>
</evidence>
<organism evidence="3 4">
    <name type="scientific">Nocardioides zeicaulis</name>
    <dbReference type="NCBI Taxonomy" id="1776857"/>
    <lineage>
        <taxon>Bacteria</taxon>
        <taxon>Bacillati</taxon>
        <taxon>Actinomycetota</taxon>
        <taxon>Actinomycetes</taxon>
        <taxon>Propionibacteriales</taxon>
        <taxon>Nocardioidaceae</taxon>
        <taxon>Nocardioides</taxon>
    </lineage>
</organism>
<dbReference type="Pfam" id="PF10099">
    <property type="entry name" value="RskA_C"/>
    <property type="match status" value="1"/>
</dbReference>
<sequence length="240" mass="24881">MVHADPDSLADLVLDPDAVADQVRAHVAECPDCSAALLALTDVRRSAGAEPLVAPPAGLRERVLAEALASPGGATHPEVPDRSVVPFRRRGAVPLWLATAAAVVGLVAGLAVGRWTADDPVAAPRPAPTPTVVASAALTSLDSDAPRGDVEAFDASPEVVSVSVRARQLGGEPGYHEVWLINVDGKRMVALGFLAHGDDGTFDVPRRLLDEGYRILDISVEPDDGDPTHSGVSLARGQLA</sequence>
<reference evidence="3 4" key="1">
    <citation type="submission" date="2024-09" db="EMBL/GenBank/DDBJ databases">
        <authorList>
            <person name="Sun Q."/>
            <person name="Mori K."/>
        </authorList>
    </citation>
    <scope>NUCLEOTIDE SEQUENCE [LARGE SCALE GENOMIC DNA]</scope>
    <source>
        <strain evidence="3 4">CCM 8654</strain>
    </source>
</reference>
<evidence type="ECO:0000259" key="2">
    <source>
        <dbReference type="Pfam" id="PF10099"/>
    </source>
</evidence>
<dbReference type="Proteomes" id="UP001589698">
    <property type="component" value="Unassembled WGS sequence"/>
</dbReference>
<evidence type="ECO:0000313" key="3">
    <source>
        <dbReference type="EMBL" id="MFC0223547.1"/>
    </source>
</evidence>
<accession>A0ABV6E3H3</accession>
<comment type="caution">
    <text evidence="3">The sequence shown here is derived from an EMBL/GenBank/DDBJ whole genome shotgun (WGS) entry which is preliminary data.</text>
</comment>
<proteinExistence type="predicted"/>
<dbReference type="InterPro" id="IPR018764">
    <property type="entry name" value="RskA_C"/>
</dbReference>
<dbReference type="EMBL" id="JBHLXH010000001">
    <property type="protein sequence ID" value="MFC0223547.1"/>
    <property type="molecule type" value="Genomic_DNA"/>
</dbReference>
<keyword evidence="4" id="KW-1185">Reference proteome</keyword>
<feature type="region of interest" description="Disordered" evidence="1">
    <location>
        <begin position="220"/>
        <end position="240"/>
    </location>
</feature>
<protein>
    <submittedName>
        <fullName evidence="3">Anti-sigma factor</fullName>
    </submittedName>
</protein>
<gene>
    <name evidence="3" type="ORF">ACFFJG_13750</name>
</gene>
<evidence type="ECO:0000256" key="1">
    <source>
        <dbReference type="SAM" id="MobiDB-lite"/>
    </source>
</evidence>
<feature type="domain" description="Anti-sigma K factor RskA C-terminal" evidence="2">
    <location>
        <begin position="96"/>
        <end position="231"/>
    </location>
</feature>
<name>A0ABV6E3H3_9ACTN</name>
<dbReference type="RefSeq" id="WP_378519289.1">
    <property type="nucleotide sequence ID" value="NZ_JBHLXH010000001.1"/>
</dbReference>